<dbReference type="Proteomes" id="UP000756346">
    <property type="component" value="Unassembled WGS sequence"/>
</dbReference>
<reference evidence="2" key="1">
    <citation type="journal article" date="2021" name="Nat. Commun.">
        <title>Genetic determinants of endophytism in the Arabidopsis root mycobiome.</title>
        <authorList>
            <person name="Mesny F."/>
            <person name="Miyauchi S."/>
            <person name="Thiergart T."/>
            <person name="Pickel B."/>
            <person name="Atanasova L."/>
            <person name="Karlsson M."/>
            <person name="Huettel B."/>
            <person name="Barry K.W."/>
            <person name="Haridas S."/>
            <person name="Chen C."/>
            <person name="Bauer D."/>
            <person name="Andreopoulos W."/>
            <person name="Pangilinan J."/>
            <person name="LaButti K."/>
            <person name="Riley R."/>
            <person name="Lipzen A."/>
            <person name="Clum A."/>
            <person name="Drula E."/>
            <person name="Henrissat B."/>
            <person name="Kohler A."/>
            <person name="Grigoriev I.V."/>
            <person name="Martin F.M."/>
            <person name="Hacquard S."/>
        </authorList>
    </citation>
    <scope>NUCLEOTIDE SEQUENCE</scope>
    <source>
        <strain evidence="2">MPI-CAGE-CH-0230</strain>
    </source>
</reference>
<evidence type="ECO:0000313" key="2">
    <source>
        <dbReference type="EMBL" id="KAH7039944.1"/>
    </source>
</evidence>
<name>A0A9P9BZB8_9PEZI</name>
<evidence type="ECO:0000313" key="3">
    <source>
        <dbReference type="Proteomes" id="UP000756346"/>
    </source>
</evidence>
<dbReference type="EMBL" id="JAGTJQ010000001">
    <property type="protein sequence ID" value="KAH7039944.1"/>
    <property type="molecule type" value="Genomic_DNA"/>
</dbReference>
<dbReference type="RefSeq" id="XP_046017999.1">
    <property type="nucleotide sequence ID" value="XM_046156195.1"/>
</dbReference>
<keyword evidence="3" id="KW-1185">Reference proteome</keyword>
<evidence type="ECO:0000256" key="1">
    <source>
        <dbReference type="SAM" id="MobiDB-lite"/>
    </source>
</evidence>
<organism evidence="2 3">
    <name type="scientific">Microdochium trichocladiopsis</name>
    <dbReference type="NCBI Taxonomy" id="1682393"/>
    <lineage>
        <taxon>Eukaryota</taxon>
        <taxon>Fungi</taxon>
        <taxon>Dikarya</taxon>
        <taxon>Ascomycota</taxon>
        <taxon>Pezizomycotina</taxon>
        <taxon>Sordariomycetes</taxon>
        <taxon>Xylariomycetidae</taxon>
        <taxon>Xylariales</taxon>
        <taxon>Microdochiaceae</taxon>
        <taxon>Microdochium</taxon>
    </lineage>
</organism>
<accession>A0A9P9BZB8</accession>
<comment type="caution">
    <text evidence="2">The sequence shown here is derived from an EMBL/GenBank/DDBJ whole genome shotgun (WGS) entry which is preliminary data.</text>
</comment>
<dbReference type="GeneID" id="70185741"/>
<proteinExistence type="predicted"/>
<feature type="compositionally biased region" description="Low complexity" evidence="1">
    <location>
        <begin position="143"/>
        <end position="157"/>
    </location>
</feature>
<sequence>MLSSYESAGVNHAELYETPRIAQVPSPEVRASSKTCTVCTHTANEVPSAVGLATAATSRRSPSHTWDAALLRFVVAPVPIFKVGVRGAPGVAFQPFPPSYPKSTHNWASTSTAYIKPTHDTALPGHPLLTLRMTVSHPHQRTSLGSSSSVSSPVLSPRELTFDAPGRTSSSLSSTDPTRGHPRPSHHRHRSSTSSHDEARGYYYGRHSNKWLFGGFSVRDTVGGAFKKIKRKVVG</sequence>
<dbReference type="AlphaFoldDB" id="A0A9P9BZB8"/>
<feature type="compositionally biased region" description="Polar residues" evidence="1">
    <location>
        <begin position="167"/>
        <end position="176"/>
    </location>
</feature>
<dbReference type="OrthoDB" id="5089392at2759"/>
<gene>
    <name evidence="2" type="ORF">B0I36DRAFT_343764</name>
</gene>
<feature type="region of interest" description="Disordered" evidence="1">
    <location>
        <begin position="138"/>
        <end position="198"/>
    </location>
</feature>
<feature type="compositionally biased region" description="Basic residues" evidence="1">
    <location>
        <begin position="180"/>
        <end position="191"/>
    </location>
</feature>
<protein>
    <submittedName>
        <fullName evidence="2">Uncharacterized protein</fullName>
    </submittedName>
</protein>